<dbReference type="Gene3D" id="2.160.20.10">
    <property type="entry name" value="Single-stranded right-handed beta-helix, Pectin lyase-like"/>
    <property type="match status" value="2"/>
</dbReference>
<dbReference type="InterPro" id="IPR011050">
    <property type="entry name" value="Pectin_lyase_fold/virulence"/>
</dbReference>
<accession>A0A383A4M5</accession>
<name>A0A383A4M5_9ZZZZ</name>
<reference evidence="2" key="1">
    <citation type="submission" date="2018-05" db="EMBL/GenBank/DDBJ databases">
        <authorList>
            <person name="Lanie J.A."/>
            <person name="Ng W.-L."/>
            <person name="Kazmierczak K.M."/>
            <person name="Andrzejewski T.M."/>
            <person name="Davidsen T.M."/>
            <person name="Wayne K.J."/>
            <person name="Tettelin H."/>
            <person name="Glass J.I."/>
            <person name="Rusch D."/>
            <person name="Podicherti R."/>
            <person name="Tsui H.-C.T."/>
            <person name="Winkler M.E."/>
        </authorList>
    </citation>
    <scope>NUCLEOTIDE SEQUENCE</scope>
</reference>
<dbReference type="InterPro" id="IPR012334">
    <property type="entry name" value="Pectin_lyas_fold"/>
</dbReference>
<dbReference type="Pfam" id="PF13229">
    <property type="entry name" value="Beta_helix"/>
    <property type="match status" value="1"/>
</dbReference>
<gene>
    <name evidence="2" type="ORF">METZ01_LOCUS455576</name>
</gene>
<protein>
    <recommendedName>
        <fullName evidence="1">Right handed beta helix domain-containing protein</fullName>
    </recommendedName>
</protein>
<organism evidence="2">
    <name type="scientific">marine metagenome</name>
    <dbReference type="NCBI Taxonomy" id="408172"/>
    <lineage>
        <taxon>unclassified sequences</taxon>
        <taxon>metagenomes</taxon>
        <taxon>ecological metagenomes</taxon>
    </lineage>
</organism>
<dbReference type="SUPFAM" id="SSF51126">
    <property type="entry name" value="Pectin lyase-like"/>
    <property type="match status" value="2"/>
</dbReference>
<proteinExistence type="predicted"/>
<dbReference type="SMART" id="SM00710">
    <property type="entry name" value="PbH1"/>
    <property type="match status" value="4"/>
</dbReference>
<feature type="domain" description="Right handed beta helix" evidence="1">
    <location>
        <begin position="6"/>
        <end position="124"/>
    </location>
</feature>
<feature type="non-terminal residue" evidence="2">
    <location>
        <position position="1"/>
    </location>
</feature>
<dbReference type="EMBL" id="UINC01189162">
    <property type="protein sequence ID" value="SVE02722.1"/>
    <property type="molecule type" value="Genomic_DNA"/>
</dbReference>
<evidence type="ECO:0000313" key="2">
    <source>
        <dbReference type="EMBL" id="SVE02722.1"/>
    </source>
</evidence>
<dbReference type="InterPro" id="IPR022441">
    <property type="entry name" value="Para_beta_helix_rpt-2"/>
</dbReference>
<dbReference type="NCBIfam" id="TIGR03804">
    <property type="entry name" value="para_beta_helix"/>
    <property type="match status" value="1"/>
</dbReference>
<feature type="non-terminal residue" evidence="2">
    <location>
        <position position="253"/>
    </location>
</feature>
<evidence type="ECO:0000259" key="1">
    <source>
        <dbReference type="Pfam" id="PF13229"/>
    </source>
</evidence>
<sequence>NPTIDNLIVENNSTLSDGGGIDIQGDNTSTISNVVVRNNSAVWGGGIYCHSNNPTLINIEVTGNSASTNAGGIYVRDLSFPTIINCTVINNSTDGAGGGVLTWYQSVAEIKNSIIRGNSPSEIDHVTSGWANISYSNIQGGYTGTGNIDSDPLFVNASGGDYHLTSASPCIDAAHPDLDGDGNTWESDVDDQDPDGTRMDMGTYYYPQYNGPEWYVSTDGSDADNDGSQEQPFASIQHAINSANDLNSIFVAA</sequence>
<dbReference type="InterPro" id="IPR039448">
    <property type="entry name" value="Beta_helix"/>
</dbReference>
<dbReference type="AlphaFoldDB" id="A0A383A4M5"/>
<dbReference type="InterPro" id="IPR006626">
    <property type="entry name" value="PbH1"/>
</dbReference>